<name>A0A255Z403_9PROT</name>
<keyword evidence="2" id="KW-1185">Reference proteome</keyword>
<dbReference type="EMBL" id="NOXU01000023">
    <property type="protein sequence ID" value="OYQ36243.1"/>
    <property type="molecule type" value="Genomic_DNA"/>
</dbReference>
<accession>A0A255Z403</accession>
<evidence type="ECO:0000313" key="2">
    <source>
        <dbReference type="Proteomes" id="UP000216998"/>
    </source>
</evidence>
<gene>
    <name evidence="1" type="ORF">CHU95_05495</name>
</gene>
<reference evidence="1 2" key="1">
    <citation type="submission" date="2017-07" db="EMBL/GenBank/DDBJ databases">
        <title>Niveispirillum cyanobacteriorum sp. nov., isolated from cyanobacterial aggregates in a eutrophic lake.</title>
        <authorList>
            <person name="Cai H."/>
        </authorList>
    </citation>
    <scope>NUCLEOTIDE SEQUENCE [LARGE SCALE GENOMIC DNA]</scope>
    <source>
        <strain evidence="2">TH1-14</strain>
    </source>
</reference>
<dbReference type="Proteomes" id="UP000216998">
    <property type="component" value="Unassembled WGS sequence"/>
</dbReference>
<proteinExistence type="predicted"/>
<organism evidence="1 2">
    <name type="scientific">Niveispirillum lacus</name>
    <dbReference type="NCBI Taxonomy" id="1981099"/>
    <lineage>
        <taxon>Bacteria</taxon>
        <taxon>Pseudomonadati</taxon>
        <taxon>Pseudomonadota</taxon>
        <taxon>Alphaproteobacteria</taxon>
        <taxon>Rhodospirillales</taxon>
        <taxon>Azospirillaceae</taxon>
        <taxon>Niveispirillum</taxon>
    </lineage>
</organism>
<dbReference type="AlphaFoldDB" id="A0A255Z403"/>
<sequence length="170" mass="20070">MCVEMNGGSKHKQRFDRWVRRQNKSTRFLAELVEERLLPPLSQEGFVRVNADLTDPSWKVDPYQLTMERVRGEEYDFIIIIFLNSGAPRFQVFFGTRGTLPPHNWLKSGYLVSRSKEFIHFWGKPWWRPYFTWTENSATKTVSKVESMLTQVLDFLRTGEAGMNISKREM</sequence>
<evidence type="ECO:0000313" key="1">
    <source>
        <dbReference type="EMBL" id="OYQ36243.1"/>
    </source>
</evidence>
<protein>
    <submittedName>
        <fullName evidence="1">Uncharacterized protein</fullName>
    </submittedName>
</protein>
<comment type="caution">
    <text evidence="1">The sequence shown here is derived from an EMBL/GenBank/DDBJ whole genome shotgun (WGS) entry which is preliminary data.</text>
</comment>